<feature type="region of interest" description="Disordered" evidence="3">
    <location>
        <begin position="139"/>
        <end position="230"/>
    </location>
</feature>
<evidence type="ECO:0000259" key="4">
    <source>
        <dbReference type="PROSITE" id="PS51512"/>
    </source>
</evidence>
<dbReference type="PROSITE" id="PS51512">
    <property type="entry name" value="DFDF"/>
    <property type="match status" value="1"/>
</dbReference>
<feature type="compositionally biased region" description="Basic and acidic residues" evidence="3">
    <location>
        <begin position="177"/>
        <end position="189"/>
    </location>
</feature>
<protein>
    <submittedName>
        <fullName evidence="7">Protein LSM14 like protein</fullName>
    </submittedName>
</protein>
<feature type="domain" description="DFDF" evidence="4">
    <location>
        <begin position="226"/>
        <end position="262"/>
    </location>
</feature>
<gene>
    <name evidence="7" type="ORF">HNY73_012157</name>
</gene>
<dbReference type="GO" id="GO:0033962">
    <property type="term" value="P:P-body assembly"/>
    <property type="evidence" value="ECO:0007669"/>
    <property type="project" value="TreeGrafter"/>
</dbReference>
<dbReference type="PANTHER" id="PTHR13586">
    <property type="entry name" value="SCD6 PROTEIN-RELATED"/>
    <property type="match status" value="1"/>
</dbReference>
<dbReference type="InterPro" id="IPR025609">
    <property type="entry name" value="Lsm14-like_N"/>
</dbReference>
<feature type="region of interest" description="Disordered" evidence="3">
    <location>
        <begin position="256"/>
        <end position="275"/>
    </location>
</feature>
<dbReference type="PROSITE" id="PS52002">
    <property type="entry name" value="SM"/>
    <property type="match status" value="1"/>
</dbReference>
<feature type="compositionally biased region" description="Low complexity" evidence="3">
    <location>
        <begin position="202"/>
        <end position="212"/>
    </location>
</feature>
<dbReference type="SUPFAM" id="SSF50182">
    <property type="entry name" value="Sm-like ribonucleoproteins"/>
    <property type="match status" value="1"/>
</dbReference>
<evidence type="ECO:0000256" key="3">
    <source>
        <dbReference type="SAM" id="MobiDB-lite"/>
    </source>
</evidence>
<dbReference type="SMART" id="SM01199">
    <property type="entry name" value="FDF"/>
    <property type="match status" value="1"/>
</dbReference>
<evidence type="ECO:0000313" key="7">
    <source>
        <dbReference type="EMBL" id="KAF8781795.1"/>
    </source>
</evidence>
<feature type="region of interest" description="Disordered" evidence="3">
    <location>
        <begin position="387"/>
        <end position="406"/>
    </location>
</feature>
<dbReference type="SMART" id="SM01271">
    <property type="entry name" value="LSM14"/>
    <property type="match status" value="1"/>
</dbReference>
<reference evidence="7" key="1">
    <citation type="journal article" date="2020" name="bioRxiv">
        <title>Chromosome-level reference genome of the European wasp spider Argiope bruennichi: a resource for studies on range expansion and evolutionary adaptation.</title>
        <authorList>
            <person name="Sheffer M.M."/>
            <person name="Hoppe A."/>
            <person name="Krehenwinkel H."/>
            <person name="Uhl G."/>
            <person name="Kuss A.W."/>
            <person name="Jensen L."/>
            <person name="Jensen C."/>
            <person name="Gillespie R.G."/>
            <person name="Hoff K.J."/>
            <person name="Prost S."/>
        </authorList>
    </citation>
    <scope>NUCLEOTIDE SEQUENCE</scope>
</reference>
<feature type="compositionally biased region" description="Basic and acidic residues" evidence="3">
    <location>
        <begin position="387"/>
        <end position="397"/>
    </location>
</feature>
<feature type="compositionally biased region" description="Polar residues" evidence="3">
    <location>
        <begin position="144"/>
        <end position="165"/>
    </location>
</feature>
<sequence>MASVPYLGSKISLISKSEIRYEGILYTVDPKESTVALAKVKSFGTEDRPTDRPVLPRDEVYEYIIFRASDIKDLHVCEPPKSHHGLPHDPAIVQHSQPISSQPLSHYASLPYGQAFNNLLGLSQFQHYPTQASYPQIHPLLPTNHYSGSARTSIGSQRKSPTSDAGVQVSVGNDLVRPSRDPLKPRNRDQPSNFQNRRRSSVNRQQGNRRSNVYSYVPRRGRGRSNSTASVEKFENEYDFEQANAEFQELENKLSKSLGDNNIDSSGTEDTPGYDKQKSFFDDISCEATQRSKGLPRFDWRYERKLNMETFGVSANNAWLRRRRGRGGFRRGFRGRGGFVRPTETPVQKTVTFDETPNVKEVEVVTLEAKPDPMPVIEVIVEKEKSDWPEPSIKTEENGFEEEENTGLLCVLM</sequence>
<dbReference type="InterPro" id="IPR010920">
    <property type="entry name" value="LSM_dom_sf"/>
</dbReference>
<dbReference type="Proteomes" id="UP000807504">
    <property type="component" value="Unassembled WGS sequence"/>
</dbReference>
<dbReference type="PANTHER" id="PTHR13586:SF0">
    <property type="entry name" value="TRAILER HITCH, ISOFORM H"/>
    <property type="match status" value="1"/>
</dbReference>
<dbReference type="Gene3D" id="2.30.30.100">
    <property type="match status" value="1"/>
</dbReference>
<evidence type="ECO:0000256" key="2">
    <source>
        <dbReference type="PROSITE-ProRule" id="PRU00846"/>
    </source>
</evidence>
<feature type="compositionally biased region" description="Polar residues" evidence="3">
    <location>
        <begin position="258"/>
        <end position="269"/>
    </location>
</feature>
<dbReference type="GO" id="GO:0034063">
    <property type="term" value="P:stress granule assembly"/>
    <property type="evidence" value="ECO:0007669"/>
    <property type="project" value="TreeGrafter"/>
</dbReference>
<comment type="similarity">
    <text evidence="1">Belongs to the LSM14 family.</text>
</comment>
<reference evidence="7" key="2">
    <citation type="submission" date="2020-06" db="EMBL/GenBank/DDBJ databases">
        <authorList>
            <person name="Sheffer M."/>
        </authorList>
    </citation>
    <scope>NUCLEOTIDE SEQUENCE</scope>
</reference>
<dbReference type="InterPro" id="IPR025762">
    <property type="entry name" value="DFDF"/>
</dbReference>
<feature type="domain" description="Sm" evidence="6">
    <location>
        <begin position="1"/>
        <end position="80"/>
    </location>
</feature>
<dbReference type="OMA" id="PPKEEIY"/>
<dbReference type="InterPro" id="IPR025761">
    <property type="entry name" value="FFD_box"/>
</dbReference>
<feature type="short sequence motif" description="FFD box" evidence="2">
    <location>
        <begin position="272"/>
        <end position="288"/>
    </location>
</feature>
<evidence type="ECO:0000313" key="8">
    <source>
        <dbReference type="Proteomes" id="UP000807504"/>
    </source>
</evidence>
<evidence type="ECO:0000256" key="1">
    <source>
        <dbReference type="ARBA" id="ARBA00010415"/>
    </source>
</evidence>
<proteinExistence type="inferred from homology"/>
<dbReference type="OrthoDB" id="21539at2759"/>
<evidence type="ECO:0000259" key="5">
    <source>
        <dbReference type="PROSITE" id="PS51513"/>
    </source>
</evidence>
<keyword evidence="8" id="KW-1185">Reference proteome</keyword>
<accession>A0A8T0EU14</accession>
<name>A0A8T0EU14_ARGBR</name>
<dbReference type="InterPro" id="IPR047575">
    <property type="entry name" value="Sm"/>
</dbReference>
<dbReference type="EMBL" id="JABXBU010001863">
    <property type="protein sequence ID" value="KAF8781795.1"/>
    <property type="molecule type" value="Genomic_DNA"/>
</dbReference>
<dbReference type="InterPro" id="IPR019050">
    <property type="entry name" value="FDF_dom"/>
</dbReference>
<dbReference type="CDD" id="cd01736">
    <property type="entry name" value="LSm14_N"/>
    <property type="match status" value="1"/>
</dbReference>
<organism evidence="7 8">
    <name type="scientific">Argiope bruennichi</name>
    <name type="common">Wasp spider</name>
    <name type="synonym">Aranea bruennichi</name>
    <dbReference type="NCBI Taxonomy" id="94029"/>
    <lineage>
        <taxon>Eukaryota</taxon>
        <taxon>Metazoa</taxon>
        <taxon>Ecdysozoa</taxon>
        <taxon>Arthropoda</taxon>
        <taxon>Chelicerata</taxon>
        <taxon>Arachnida</taxon>
        <taxon>Araneae</taxon>
        <taxon>Araneomorphae</taxon>
        <taxon>Entelegynae</taxon>
        <taxon>Araneoidea</taxon>
        <taxon>Araneidae</taxon>
        <taxon>Argiope</taxon>
    </lineage>
</organism>
<dbReference type="AlphaFoldDB" id="A0A8T0EU14"/>
<dbReference type="Pfam" id="PF12701">
    <property type="entry name" value="LSM14"/>
    <property type="match status" value="1"/>
</dbReference>
<feature type="domain" description="FFD box profile" evidence="5">
    <location>
        <begin position="272"/>
        <end position="288"/>
    </location>
</feature>
<dbReference type="GO" id="GO:0003729">
    <property type="term" value="F:mRNA binding"/>
    <property type="evidence" value="ECO:0007669"/>
    <property type="project" value="TreeGrafter"/>
</dbReference>
<dbReference type="GO" id="GO:0000932">
    <property type="term" value="C:P-body"/>
    <property type="evidence" value="ECO:0007669"/>
    <property type="project" value="TreeGrafter"/>
</dbReference>
<comment type="caution">
    <text evidence="7">The sequence shown here is derived from an EMBL/GenBank/DDBJ whole genome shotgun (WGS) entry which is preliminary data.</text>
</comment>
<dbReference type="PROSITE" id="PS51513">
    <property type="entry name" value="FFD"/>
    <property type="match status" value="1"/>
</dbReference>
<evidence type="ECO:0000259" key="6">
    <source>
        <dbReference type="PROSITE" id="PS52002"/>
    </source>
</evidence>